<accession>A0A150GXM6</accession>
<name>A0A150GXM6_GONPE</name>
<feature type="domain" description="TPM" evidence="4">
    <location>
        <begin position="34"/>
        <end position="111"/>
    </location>
</feature>
<gene>
    <name evidence="5" type="ORF">GPECTOR_4g702</name>
</gene>
<feature type="region of interest" description="Disordered" evidence="2">
    <location>
        <begin position="205"/>
        <end position="266"/>
    </location>
</feature>
<dbReference type="AlphaFoldDB" id="A0A150GXM6"/>
<dbReference type="InterPro" id="IPR007621">
    <property type="entry name" value="TPM_dom"/>
</dbReference>
<dbReference type="STRING" id="33097.A0A150GXM6"/>
<dbReference type="EMBL" id="LSYV01000005">
    <property type="protein sequence ID" value="KXZ54637.1"/>
    <property type="molecule type" value="Genomic_DNA"/>
</dbReference>
<evidence type="ECO:0000313" key="6">
    <source>
        <dbReference type="Proteomes" id="UP000075714"/>
    </source>
</evidence>
<dbReference type="OrthoDB" id="8062037at2759"/>
<reference evidence="6" key="1">
    <citation type="journal article" date="2016" name="Nat. Commun.">
        <title>The Gonium pectorale genome demonstrates co-option of cell cycle regulation during the evolution of multicellularity.</title>
        <authorList>
            <person name="Hanschen E.R."/>
            <person name="Marriage T.N."/>
            <person name="Ferris P.J."/>
            <person name="Hamaji T."/>
            <person name="Toyoda A."/>
            <person name="Fujiyama A."/>
            <person name="Neme R."/>
            <person name="Noguchi H."/>
            <person name="Minakuchi Y."/>
            <person name="Suzuki M."/>
            <person name="Kawai-Toyooka H."/>
            <person name="Smith D.R."/>
            <person name="Sparks H."/>
            <person name="Anderson J."/>
            <person name="Bakaric R."/>
            <person name="Luria V."/>
            <person name="Karger A."/>
            <person name="Kirschner M.W."/>
            <person name="Durand P.M."/>
            <person name="Michod R.E."/>
            <person name="Nozaki H."/>
            <person name="Olson B.J."/>
        </authorList>
    </citation>
    <scope>NUCLEOTIDE SEQUENCE [LARGE SCALE GENOMIC DNA]</scope>
    <source>
        <strain evidence="6">NIES-2863</strain>
    </source>
</reference>
<evidence type="ECO:0000259" key="4">
    <source>
        <dbReference type="Pfam" id="PF04536"/>
    </source>
</evidence>
<dbReference type="SUPFAM" id="SSF57850">
    <property type="entry name" value="RING/U-box"/>
    <property type="match status" value="1"/>
</dbReference>
<organism evidence="5 6">
    <name type="scientific">Gonium pectorale</name>
    <name type="common">Green alga</name>
    <dbReference type="NCBI Taxonomy" id="33097"/>
    <lineage>
        <taxon>Eukaryota</taxon>
        <taxon>Viridiplantae</taxon>
        <taxon>Chlorophyta</taxon>
        <taxon>core chlorophytes</taxon>
        <taxon>Chlorophyceae</taxon>
        <taxon>CS clade</taxon>
        <taxon>Chlamydomonadales</taxon>
        <taxon>Volvocaceae</taxon>
        <taxon>Gonium</taxon>
    </lineage>
</organism>
<proteinExistence type="predicted"/>
<feature type="compositionally biased region" description="Low complexity" evidence="2">
    <location>
        <begin position="218"/>
        <end position="244"/>
    </location>
</feature>
<dbReference type="PANTHER" id="PTHR33748:SF5">
    <property type="entry name" value="GROUND-LIKE DOMAIN-CONTAINING PROTEIN"/>
    <property type="match status" value="1"/>
</dbReference>
<dbReference type="GO" id="GO:0016020">
    <property type="term" value="C:membrane"/>
    <property type="evidence" value="ECO:0007669"/>
    <property type="project" value="TreeGrafter"/>
</dbReference>
<feature type="domain" description="Zinc finger C3HC4 RING-type" evidence="3">
    <location>
        <begin position="269"/>
        <end position="286"/>
    </location>
</feature>
<dbReference type="InterPro" id="IPR018957">
    <property type="entry name" value="Znf_C3HC4_RING-type"/>
</dbReference>
<dbReference type="Proteomes" id="UP000075714">
    <property type="component" value="Unassembled WGS sequence"/>
</dbReference>
<evidence type="ECO:0000259" key="3">
    <source>
        <dbReference type="Pfam" id="PF00097"/>
    </source>
</evidence>
<evidence type="ECO:0000256" key="2">
    <source>
        <dbReference type="SAM" id="MobiDB-lite"/>
    </source>
</evidence>
<comment type="caution">
    <text evidence="5">The sequence shown here is derived from an EMBL/GenBank/DDBJ whole genome shotgun (WGS) entry which is preliminary data.</text>
</comment>
<evidence type="ECO:0000313" key="5">
    <source>
        <dbReference type="EMBL" id="KXZ54637.1"/>
    </source>
</evidence>
<evidence type="ECO:0000256" key="1">
    <source>
        <dbReference type="ARBA" id="ARBA00022723"/>
    </source>
</evidence>
<dbReference type="PANTHER" id="PTHR33748">
    <property type="entry name" value="PROTEIN CBG04600"/>
    <property type="match status" value="1"/>
</dbReference>
<dbReference type="Pfam" id="PF00097">
    <property type="entry name" value="zf-C3HC4"/>
    <property type="match status" value="1"/>
</dbReference>
<dbReference type="Pfam" id="PF04536">
    <property type="entry name" value="TPM_phosphatase"/>
    <property type="match status" value="1"/>
</dbReference>
<keyword evidence="6" id="KW-1185">Reference proteome</keyword>
<protein>
    <submittedName>
        <fullName evidence="5">Uncharacterized protein</fullName>
    </submittedName>
</protein>
<dbReference type="GO" id="GO:0046872">
    <property type="term" value="F:metal ion binding"/>
    <property type="evidence" value="ECO:0007669"/>
    <property type="project" value="UniProtKB-KW"/>
</dbReference>
<dbReference type="Gene3D" id="3.10.310.50">
    <property type="match status" value="1"/>
</dbReference>
<sequence>MRVPTPHEQVAVALMLRMDTAWTEGHPNLASATRAFAASLLDAWGVGGRHCDNGVLLLVSRSHGQVHMAVGSGAAGRLPADARSDIMQRVRLLLREGRYDEAIQGAVTDIGLALAGGPAAPKGESLAQMVSAAICAAFALAVWLTDVWHRRHWRRQRTEDWTSTMLERLKQRQATLPPPRVYNANTCGICLLDFACEAEVDLSAAKEDEEAEEASQNGAAAPTTGSAASQEDGAAANAAVTVSGGASGAPSCGQDPTAAAGEAAEAQQRPPLVLPCGHAFCEPCITA</sequence>
<keyword evidence="1" id="KW-0479">Metal-binding</keyword>